<feature type="non-terminal residue" evidence="1">
    <location>
        <position position="1"/>
    </location>
</feature>
<comment type="caution">
    <text evidence="1">The sequence shown here is derived from an EMBL/GenBank/DDBJ whole genome shotgun (WGS) entry which is preliminary data.</text>
</comment>
<dbReference type="EMBL" id="CAJNON010002294">
    <property type="protein sequence ID" value="CAF1506203.1"/>
    <property type="molecule type" value="Genomic_DNA"/>
</dbReference>
<organism evidence="1 2">
    <name type="scientific">Adineta steineri</name>
    <dbReference type="NCBI Taxonomy" id="433720"/>
    <lineage>
        <taxon>Eukaryota</taxon>
        <taxon>Metazoa</taxon>
        <taxon>Spiralia</taxon>
        <taxon>Gnathifera</taxon>
        <taxon>Rotifera</taxon>
        <taxon>Eurotatoria</taxon>
        <taxon>Bdelloidea</taxon>
        <taxon>Adinetida</taxon>
        <taxon>Adinetidae</taxon>
        <taxon>Adineta</taxon>
    </lineage>
</organism>
<dbReference type="Gene3D" id="2.40.70.10">
    <property type="entry name" value="Acid Proteases"/>
    <property type="match status" value="1"/>
</dbReference>
<name>A0A815TNC7_9BILA</name>
<dbReference type="InterPro" id="IPR021109">
    <property type="entry name" value="Peptidase_aspartic_dom_sf"/>
</dbReference>
<reference evidence="1" key="1">
    <citation type="submission" date="2021-02" db="EMBL/GenBank/DDBJ databases">
        <authorList>
            <person name="Nowell W R."/>
        </authorList>
    </citation>
    <scope>NUCLEOTIDE SEQUENCE</scope>
</reference>
<sequence>MHARTKFWIPNPPASKGKELQISDNAMKLRSDWNASSNTTVCQEAESTSNVIEIIDDSTTYPVLLGIDWAFENQVIINLKKKTLSFEGNGIRFSGPLDPALGPRYIELITAEEEARNIDTVYQLTVAQGDYVNPTDD</sequence>
<dbReference type="Proteomes" id="UP000663891">
    <property type="component" value="Unassembled WGS sequence"/>
</dbReference>
<evidence type="ECO:0000313" key="1">
    <source>
        <dbReference type="EMBL" id="CAF1506203.1"/>
    </source>
</evidence>
<accession>A0A815TNC7</accession>
<proteinExistence type="predicted"/>
<protein>
    <submittedName>
        <fullName evidence="1">Uncharacterized protein</fullName>
    </submittedName>
</protein>
<evidence type="ECO:0000313" key="2">
    <source>
        <dbReference type="Proteomes" id="UP000663891"/>
    </source>
</evidence>
<gene>
    <name evidence="1" type="ORF">VCS650_LOCUS42518</name>
</gene>
<dbReference type="AlphaFoldDB" id="A0A815TNC7"/>